<proteinExistence type="predicted"/>
<evidence type="ECO:0000313" key="2">
    <source>
        <dbReference type="Proteomes" id="UP000035721"/>
    </source>
</evidence>
<dbReference type="EMBL" id="CAJB01000430">
    <property type="protein sequence ID" value="CCH80451.1"/>
    <property type="molecule type" value="Genomic_DNA"/>
</dbReference>
<dbReference type="STRING" id="1194083.BN12_940004"/>
<evidence type="ECO:0000313" key="1">
    <source>
        <dbReference type="EMBL" id="CCH80451.1"/>
    </source>
</evidence>
<evidence type="ECO:0008006" key="3">
    <source>
        <dbReference type="Google" id="ProtNLM"/>
    </source>
</evidence>
<dbReference type="InterPro" id="IPR036520">
    <property type="entry name" value="UPF0759_sf"/>
</dbReference>
<dbReference type="AlphaFoldDB" id="A0A077M3P5"/>
<accession>A0A077M3P5</accession>
<dbReference type="Proteomes" id="UP000035721">
    <property type="component" value="Unassembled WGS sequence"/>
</dbReference>
<name>A0A077M3P5_9MICO</name>
<gene>
    <name evidence="1" type="ORF">BN12_940004</name>
</gene>
<comment type="caution">
    <text evidence="1">The sequence shown here is derived from an EMBL/GenBank/DDBJ whole genome shotgun (WGS) entry which is preliminary data.</text>
</comment>
<organism evidence="1 2">
    <name type="scientific">Nostocoides japonicum T1-X7</name>
    <dbReference type="NCBI Taxonomy" id="1194083"/>
    <lineage>
        <taxon>Bacteria</taxon>
        <taxon>Bacillati</taxon>
        <taxon>Actinomycetota</taxon>
        <taxon>Actinomycetes</taxon>
        <taxon>Micrococcales</taxon>
        <taxon>Intrasporangiaceae</taxon>
        <taxon>Nostocoides</taxon>
    </lineage>
</organism>
<sequence>MDGPRVRVGTSGWTYADWRGPVYPPEVPDRRRLEYYAEGLLDTVERGREPLPLAALLQQRHARVCRRRRDRAAVGPRRVTEGISPGPGRLLTG</sequence>
<dbReference type="Gene3D" id="3.20.20.410">
    <property type="entry name" value="Protein of unknown function UPF0759"/>
    <property type="match status" value="1"/>
</dbReference>
<keyword evidence="2" id="KW-1185">Reference proteome</keyword>
<dbReference type="SUPFAM" id="SSF117396">
    <property type="entry name" value="TM1631-like"/>
    <property type="match status" value="1"/>
</dbReference>
<reference evidence="1 2" key="1">
    <citation type="journal article" date="2013" name="ISME J.">
        <title>A metabolic model for members of the genus Tetrasphaera involved in enhanced biological phosphorus removal.</title>
        <authorList>
            <person name="Kristiansen R."/>
            <person name="Nguyen H.T.T."/>
            <person name="Saunders A.M."/>
            <person name="Nielsen J.L."/>
            <person name="Wimmer R."/>
            <person name="Le V.Q."/>
            <person name="McIlroy S.J."/>
            <person name="Petrovski S."/>
            <person name="Seviour R.J."/>
            <person name="Calteau A."/>
            <person name="Nielsen K.L."/>
            <person name="Nielsen P.H."/>
        </authorList>
    </citation>
    <scope>NUCLEOTIDE SEQUENCE [LARGE SCALE GENOMIC DNA]</scope>
    <source>
        <strain evidence="1 2">T1-X7</strain>
    </source>
</reference>
<protein>
    <recommendedName>
        <fullName evidence="3">DUF72 domain-containing protein</fullName>
    </recommendedName>
</protein>